<protein>
    <submittedName>
        <fullName evidence="1 2">Uncharacterized protein</fullName>
    </submittedName>
</protein>
<proteinExistence type="predicted"/>
<sequence length="105" mass="12000">MGFYVSYVEPCHGNPRHENFGSKVPWKTSVVRCRETLVKNFHNVKMAATVAQIEGRVRYSVFKKTVKVMITSTDSLDDLKAQLNTYFEHLGEINIHVTCLVKCHA</sequence>
<keyword evidence="3" id="KW-1185">Reference proteome</keyword>
<gene>
    <name evidence="1" type="ordered locus">MTR_2g007820</name>
</gene>
<dbReference type="EnsemblPlants" id="AES63352">
    <property type="protein sequence ID" value="AES63352"/>
    <property type="gene ID" value="MTR_2g007820"/>
</dbReference>
<evidence type="ECO:0000313" key="1">
    <source>
        <dbReference type="EMBL" id="AES63352.1"/>
    </source>
</evidence>
<dbReference type="HOGENOM" id="CLU_2240553_0_0_1"/>
<dbReference type="PaxDb" id="3880-AES63352"/>
<evidence type="ECO:0000313" key="3">
    <source>
        <dbReference type="Proteomes" id="UP000002051"/>
    </source>
</evidence>
<reference evidence="1 3" key="1">
    <citation type="journal article" date="2011" name="Nature">
        <title>The Medicago genome provides insight into the evolution of rhizobial symbioses.</title>
        <authorList>
            <person name="Young N.D."/>
            <person name="Debelle F."/>
            <person name="Oldroyd G.E."/>
            <person name="Geurts R."/>
            <person name="Cannon S.B."/>
            <person name="Udvardi M.K."/>
            <person name="Benedito V.A."/>
            <person name="Mayer K.F."/>
            <person name="Gouzy J."/>
            <person name="Schoof H."/>
            <person name="Van de Peer Y."/>
            <person name="Proost S."/>
            <person name="Cook D.R."/>
            <person name="Meyers B.C."/>
            <person name="Spannagl M."/>
            <person name="Cheung F."/>
            <person name="De Mita S."/>
            <person name="Krishnakumar V."/>
            <person name="Gundlach H."/>
            <person name="Zhou S."/>
            <person name="Mudge J."/>
            <person name="Bharti A.K."/>
            <person name="Murray J.D."/>
            <person name="Naoumkina M.A."/>
            <person name="Rosen B."/>
            <person name="Silverstein K.A."/>
            <person name="Tang H."/>
            <person name="Rombauts S."/>
            <person name="Zhao P.X."/>
            <person name="Zhou P."/>
            <person name="Barbe V."/>
            <person name="Bardou P."/>
            <person name="Bechner M."/>
            <person name="Bellec A."/>
            <person name="Berger A."/>
            <person name="Berges H."/>
            <person name="Bidwell S."/>
            <person name="Bisseling T."/>
            <person name="Choisne N."/>
            <person name="Couloux A."/>
            <person name="Denny R."/>
            <person name="Deshpande S."/>
            <person name="Dai X."/>
            <person name="Doyle J.J."/>
            <person name="Dudez A.M."/>
            <person name="Farmer A.D."/>
            <person name="Fouteau S."/>
            <person name="Franken C."/>
            <person name="Gibelin C."/>
            <person name="Gish J."/>
            <person name="Goldstein S."/>
            <person name="Gonzalez A.J."/>
            <person name="Green P.J."/>
            <person name="Hallab A."/>
            <person name="Hartog M."/>
            <person name="Hua A."/>
            <person name="Humphray S.J."/>
            <person name="Jeong D.H."/>
            <person name="Jing Y."/>
            <person name="Jocker A."/>
            <person name="Kenton S.M."/>
            <person name="Kim D.J."/>
            <person name="Klee K."/>
            <person name="Lai H."/>
            <person name="Lang C."/>
            <person name="Lin S."/>
            <person name="Macmil S.L."/>
            <person name="Magdelenat G."/>
            <person name="Matthews L."/>
            <person name="McCorrison J."/>
            <person name="Monaghan E.L."/>
            <person name="Mun J.H."/>
            <person name="Najar F.Z."/>
            <person name="Nicholson C."/>
            <person name="Noirot C."/>
            <person name="O'Bleness M."/>
            <person name="Paule C.R."/>
            <person name="Poulain J."/>
            <person name="Prion F."/>
            <person name="Qin B."/>
            <person name="Qu C."/>
            <person name="Retzel E.F."/>
            <person name="Riddle C."/>
            <person name="Sallet E."/>
            <person name="Samain S."/>
            <person name="Samson N."/>
            <person name="Sanders I."/>
            <person name="Saurat O."/>
            <person name="Scarpelli C."/>
            <person name="Schiex T."/>
            <person name="Segurens B."/>
            <person name="Severin A.J."/>
            <person name="Sherrier D.J."/>
            <person name="Shi R."/>
            <person name="Sims S."/>
            <person name="Singer S.R."/>
            <person name="Sinharoy S."/>
            <person name="Sterck L."/>
            <person name="Viollet A."/>
            <person name="Wang B.B."/>
            <person name="Wang K."/>
            <person name="Wang M."/>
            <person name="Wang X."/>
            <person name="Warfsmann J."/>
            <person name="Weissenbach J."/>
            <person name="White D.D."/>
            <person name="White J.D."/>
            <person name="Wiley G.B."/>
            <person name="Wincker P."/>
            <person name="Xing Y."/>
            <person name="Yang L."/>
            <person name="Yao Z."/>
            <person name="Ying F."/>
            <person name="Zhai J."/>
            <person name="Zhou L."/>
            <person name="Zuber A."/>
            <person name="Denarie J."/>
            <person name="Dixon R.A."/>
            <person name="May G.D."/>
            <person name="Schwartz D.C."/>
            <person name="Rogers J."/>
            <person name="Quetier F."/>
            <person name="Town C.D."/>
            <person name="Roe B.A."/>
        </authorList>
    </citation>
    <scope>NUCLEOTIDE SEQUENCE [LARGE SCALE GENOMIC DNA]</scope>
    <source>
        <strain evidence="1">A17</strain>
        <strain evidence="2 3">cv. Jemalong A17</strain>
    </source>
</reference>
<accession>G7IK14</accession>
<reference evidence="1 3" key="2">
    <citation type="journal article" date="2014" name="BMC Genomics">
        <title>An improved genome release (version Mt4.0) for the model legume Medicago truncatula.</title>
        <authorList>
            <person name="Tang H."/>
            <person name="Krishnakumar V."/>
            <person name="Bidwell S."/>
            <person name="Rosen B."/>
            <person name="Chan A."/>
            <person name="Zhou S."/>
            <person name="Gentzbittel L."/>
            <person name="Childs K.L."/>
            <person name="Yandell M."/>
            <person name="Gundlach H."/>
            <person name="Mayer K.F."/>
            <person name="Schwartz D.C."/>
            <person name="Town C.D."/>
        </authorList>
    </citation>
    <scope>GENOME REANNOTATION</scope>
    <source>
        <strain evidence="2 3">cv. Jemalong A17</strain>
    </source>
</reference>
<name>G7IK14_MEDTR</name>
<dbReference type="Proteomes" id="UP000002051">
    <property type="component" value="Chromosome 2"/>
</dbReference>
<reference evidence="2" key="3">
    <citation type="submission" date="2015-04" db="UniProtKB">
        <authorList>
            <consortium name="EnsemblPlants"/>
        </authorList>
    </citation>
    <scope>IDENTIFICATION</scope>
    <source>
        <strain evidence="2">cv. Jemalong A17</strain>
    </source>
</reference>
<dbReference type="EMBL" id="CM001218">
    <property type="protein sequence ID" value="AES63352.1"/>
    <property type="molecule type" value="Genomic_DNA"/>
</dbReference>
<dbReference type="AlphaFoldDB" id="G7IK14"/>
<evidence type="ECO:0000313" key="2">
    <source>
        <dbReference type="EnsemblPlants" id="AES63352"/>
    </source>
</evidence>
<organism evidence="1 3">
    <name type="scientific">Medicago truncatula</name>
    <name type="common">Barrel medic</name>
    <name type="synonym">Medicago tribuloides</name>
    <dbReference type="NCBI Taxonomy" id="3880"/>
    <lineage>
        <taxon>Eukaryota</taxon>
        <taxon>Viridiplantae</taxon>
        <taxon>Streptophyta</taxon>
        <taxon>Embryophyta</taxon>
        <taxon>Tracheophyta</taxon>
        <taxon>Spermatophyta</taxon>
        <taxon>Magnoliopsida</taxon>
        <taxon>eudicotyledons</taxon>
        <taxon>Gunneridae</taxon>
        <taxon>Pentapetalae</taxon>
        <taxon>rosids</taxon>
        <taxon>fabids</taxon>
        <taxon>Fabales</taxon>
        <taxon>Fabaceae</taxon>
        <taxon>Papilionoideae</taxon>
        <taxon>50 kb inversion clade</taxon>
        <taxon>NPAAA clade</taxon>
        <taxon>Hologalegina</taxon>
        <taxon>IRL clade</taxon>
        <taxon>Trifolieae</taxon>
        <taxon>Medicago</taxon>
    </lineage>
</organism>